<dbReference type="EMBL" id="JAKMXF010000026">
    <property type="protein sequence ID" value="KAI6660730.1"/>
    <property type="molecule type" value="Genomic_DNA"/>
</dbReference>
<dbReference type="Pfam" id="PF05485">
    <property type="entry name" value="THAP"/>
    <property type="match status" value="1"/>
</dbReference>
<evidence type="ECO:0000313" key="7">
    <source>
        <dbReference type="EMBL" id="KAI6660730.1"/>
    </source>
</evidence>
<keyword evidence="3" id="KW-0862">Zinc</keyword>
<evidence type="ECO:0000256" key="2">
    <source>
        <dbReference type="ARBA" id="ARBA00022771"/>
    </source>
</evidence>
<dbReference type="InterPro" id="IPR006612">
    <property type="entry name" value="THAP_Znf"/>
</dbReference>
<sequence length="112" mass="13360">MTCLVPGCKSNYHSQGDSYVPTFSFPTDVETREKWFRAIPRPKGDYEENKRFLVCIHHFREDIERNIKYYNGVEMIKMPRKKVVLRNLQFLVSFQIVQLISQMQLLKPKGYL</sequence>
<evidence type="ECO:0000313" key="8">
    <source>
        <dbReference type="Proteomes" id="UP001165289"/>
    </source>
</evidence>
<evidence type="ECO:0000256" key="5">
    <source>
        <dbReference type="PROSITE-ProRule" id="PRU00309"/>
    </source>
</evidence>
<dbReference type="SMART" id="SM00980">
    <property type="entry name" value="THAP"/>
    <property type="match status" value="1"/>
</dbReference>
<reference evidence="7 8" key="1">
    <citation type="journal article" date="2023" name="BMC Biol.">
        <title>The compact genome of the sponge Oopsacas minuta (Hexactinellida) is lacking key metazoan core genes.</title>
        <authorList>
            <person name="Santini S."/>
            <person name="Schenkelaars Q."/>
            <person name="Jourda C."/>
            <person name="Duchesne M."/>
            <person name="Belahbib H."/>
            <person name="Rocher C."/>
            <person name="Selva M."/>
            <person name="Riesgo A."/>
            <person name="Vervoort M."/>
            <person name="Leys S.P."/>
            <person name="Kodjabachian L."/>
            <person name="Le Bivic A."/>
            <person name="Borchiellini C."/>
            <person name="Claverie J.M."/>
            <person name="Renard E."/>
        </authorList>
    </citation>
    <scope>NUCLEOTIDE SEQUENCE [LARGE SCALE GENOMIC DNA]</scope>
    <source>
        <strain evidence="7">SPO-2</strain>
    </source>
</reference>
<dbReference type="AlphaFoldDB" id="A0AAV7KJ23"/>
<keyword evidence="1" id="KW-0479">Metal-binding</keyword>
<proteinExistence type="predicted"/>
<keyword evidence="4 5" id="KW-0238">DNA-binding</keyword>
<dbReference type="PROSITE" id="PS50950">
    <property type="entry name" value="ZF_THAP"/>
    <property type="match status" value="1"/>
</dbReference>
<feature type="domain" description="THAP-type" evidence="6">
    <location>
        <begin position="1"/>
        <end position="77"/>
    </location>
</feature>
<keyword evidence="2 5" id="KW-0863">Zinc-finger</keyword>
<dbReference type="Proteomes" id="UP001165289">
    <property type="component" value="Unassembled WGS sequence"/>
</dbReference>
<evidence type="ECO:0000256" key="3">
    <source>
        <dbReference type="ARBA" id="ARBA00022833"/>
    </source>
</evidence>
<evidence type="ECO:0000259" key="6">
    <source>
        <dbReference type="PROSITE" id="PS50950"/>
    </source>
</evidence>
<evidence type="ECO:0000256" key="1">
    <source>
        <dbReference type="ARBA" id="ARBA00022723"/>
    </source>
</evidence>
<evidence type="ECO:0000256" key="4">
    <source>
        <dbReference type="ARBA" id="ARBA00023125"/>
    </source>
</evidence>
<accession>A0AAV7KJ23</accession>
<keyword evidence="8" id="KW-1185">Reference proteome</keyword>
<name>A0AAV7KJ23_9METZ</name>
<dbReference type="GO" id="GO:0003677">
    <property type="term" value="F:DNA binding"/>
    <property type="evidence" value="ECO:0007669"/>
    <property type="project" value="UniProtKB-UniRule"/>
</dbReference>
<protein>
    <submittedName>
        <fullName evidence="7">Zinc finger protein</fullName>
    </submittedName>
</protein>
<comment type="caution">
    <text evidence="7">The sequence shown here is derived from an EMBL/GenBank/DDBJ whole genome shotgun (WGS) entry which is preliminary data.</text>
</comment>
<gene>
    <name evidence="7" type="ORF">LOD99_10285</name>
</gene>
<organism evidence="7 8">
    <name type="scientific">Oopsacas minuta</name>
    <dbReference type="NCBI Taxonomy" id="111878"/>
    <lineage>
        <taxon>Eukaryota</taxon>
        <taxon>Metazoa</taxon>
        <taxon>Porifera</taxon>
        <taxon>Hexactinellida</taxon>
        <taxon>Hexasterophora</taxon>
        <taxon>Lyssacinosida</taxon>
        <taxon>Leucopsacidae</taxon>
        <taxon>Oopsacas</taxon>
    </lineage>
</organism>
<dbReference type="SUPFAM" id="SSF57716">
    <property type="entry name" value="Glucocorticoid receptor-like (DNA-binding domain)"/>
    <property type="match status" value="1"/>
</dbReference>
<dbReference type="GO" id="GO:0008270">
    <property type="term" value="F:zinc ion binding"/>
    <property type="evidence" value="ECO:0007669"/>
    <property type="project" value="UniProtKB-KW"/>
</dbReference>